<organism evidence="3 4">
    <name type="scientific">Oryza sativa subsp. indica</name>
    <name type="common">Rice</name>
    <dbReference type="NCBI Taxonomy" id="39946"/>
    <lineage>
        <taxon>Eukaryota</taxon>
        <taxon>Viridiplantae</taxon>
        <taxon>Streptophyta</taxon>
        <taxon>Embryophyta</taxon>
        <taxon>Tracheophyta</taxon>
        <taxon>Spermatophyta</taxon>
        <taxon>Magnoliopsida</taxon>
        <taxon>Liliopsida</taxon>
        <taxon>Poales</taxon>
        <taxon>Poaceae</taxon>
        <taxon>BOP clade</taxon>
        <taxon>Oryzoideae</taxon>
        <taxon>Oryzeae</taxon>
        <taxon>Oryzinae</taxon>
        <taxon>Oryza</taxon>
        <taxon>Oryza sativa</taxon>
    </lineage>
</organism>
<feature type="transmembrane region" description="Helical" evidence="2">
    <location>
        <begin position="29"/>
        <end position="47"/>
    </location>
</feature>
<feature type="compositionally biased region" description="Acidic residues" evidence="1">
    <location>
        <begin position="77"/>
        <end position="99"/>
    </location>
</feature>
<gene>
    <name evidence="3" type="ORF">OsI_30825</name>
</gene>
<evidence type="ECO:0000313" key="3">
    <source>
        <dbReference type="EMBL" id="EEC84323.1"/>
    </source>
</evidence>
<reference evidence="3 4" key="1">
    <citation type="journal article" date="2005" name="PLoS Biol.">
        <title>The genomes of Oryza sativa: a history of duplications.</title>
        <authorList>
            <person name="Yu J."/>
            <person name="Wang J."/>
            <person name="Lin W."/>
            <person name="Li S."/>
            <person name="Li H."/>
            <person name="Zhou J."/>
            <person name="Ni P."/>
            <person name="Dong W."/>
            <person name="Hu S."/>
            <person name="Zeng C."/>
            <person name="Zhang J."/>
            <person name="Zhang Y."/>
            <person name="Li R."/>
            <person name="Xu Z."/>
            <person name="Li S."/>
            <person name="Li X."/>
            <person name="Zheng H."/>
            <person name="Cong L."/>
            <person name="Lin L."/>
            <person name="Yin J."/>
            <person name="Geng J."/>
            <person name="Li G."/>
            <person name="Shi J."/>
            <person name="Liu J."/>
            <person name="Lv H."/>
            <person name="Li J."/>
            <person name="Wang J."/>
            <person name="Deng Y."/>
            <person name="Ran L."/>
            <person name="Shi X."/>
            <person name="Wang X."/>
            <person name="Wu Q."/>
            <person name="Li C."/>
            <person name="Ren X."/>
            <person name="Wang J."/>
            <person name="Wang X."/>
            <person name="Li D."/>
            <person name="Liu D."/>
            <person name="Zhang X."/>
            <person name="Ji Z."/>
            <person name="Zhao W."/>
            <person name="Sun Y."/>
            <person name="Zhang Z."/>
            <person name="Bao J."/>
            <person name="Han Y."/>
            <person name="Dong L."/>
            <person name="Ji J."/>
            <person name="Chen P."/>
            <person name="Wu S."/>
            <person name="Liu J."/>
            <person name="Xiao Y."/>
            <person name="Bu D."/>
            <person name="Tan J."/>
            <person name="Yang L."/>
            <person name="Ye C."/>
            <person name="Zhang J."/>
            <person name="Xu J."/>
            <person name="Zhou Y."/>
            <person name="Yu Y."/>
            <person name="Zhang B."/>
            <person name="Zhuang S."/>
            <person name="Wei H."/>
            <person name="Liu B."/>
            <person name="Lei M."/>
            <person name="Yu H."/>
            <person name="Li Y."/>
            <person name="Xu H."/>
            <person name="Wei S."/>
            <person name="He X."/>
            <person name="Fang L."/>
            <person name="Zhang Z."/>
            <person name="Zhang Y."/>
            <person name="Huang X."/>
            <person name="Su Z."/>
            <person name="Tong W."/>
            <person name="Li J."/>
            <person name="Tong Z."/>
            <person name="Li S."/>
            <person name="Ye J."/>
            <person name="Wang L."/>
            <person name="Fang L."/>
            <person name="Lei T."/>
            <person name="Chen C."/>
            <person name="Chen H."/>
            <person name="Xu Z."/>
            <person name="Li H."/>
            <person name="Huang H."/>
            <person name="Zhang F."/>
            <person name="Xu H."/>
            <person name="Li N."/>
            <person name="Zhao C."/>
            <person name="Li S."/>
            <person name="Dong L."/>
            <person name="Huang Y."/>
            <person name="Li L."/>
            <person name="Xi Y."/>
            <person name="Qi Q."/>
            <person name="Li W."/>
            <person name="Zhang B."/>
            <person name="Hu W."/>
            <person name="Zhang Y."/>
            <person name="Tian X."/>
            <person name="Jiao Y."/>
            <person name="Liang X."/>
            <person name="Jin J."/>
            <person name="Gao L."/>
            <person name="Zheng W."/>
            <person name="Hao B."/>
            <person name="Liu S."/>
            <person name="Wang W."/>
            <person name="Yuan L."/>
            <person name="Cao M."/>
            <person name="McDermott J."/>
            <person name="Samudrala R."/>
            <person name="Wang J."/>
            <person name="Wong G.K."/>
            <person name="Yang H."/>
        </authorList>
    </citation>
    <scope>NUCLEOTIDE SEQUENCE [LARGE SCALE GENOMIC DNA]</scope>
    <source>
        <strain evidence="4">cv. 93-11</strain>
    </source>
</reference>
<keyword evidence="2" id="KW-0472">Membrane</keyword>
<dbReference type="OMA" id="WWDADEG"/>
<accession>B8BE85</accession>
<dbReference type="HOGENOM" id="CLU_092612_0_0_1"/>
<dbReference type="Proteomes" id="UP000007015">
    <property type="component" value="Chromosome 9"/>
</dbReference>
<evidence type="ECO:0000313" key="4">
    <source>
        <dbReference type="Proteomes" id="UP000007015"/>
    </source>
</evidence>
<evidence type="ECO:0000256" key="2">
    <source>
        <dbReference type="SAM" id="Phobius"/>
    </source>
</evidence>
<feature type="region of interest" description="Disordered" evidence="1">
    <location>
        <begin position="71"/>
        <end position="107"/>
    </location>
</feature>
<dbReference type="Gramene" id="BGIOSGA030489-TA">
    <property type="protein sequence ID" value="BGIOSGA030489-PA"/>
    <property type="gene ID" value="BGIOSGA030489"/>
</dbReference>
<keyword evidence="2" id="KW-0812">Transmembrane</keyword>
<evidence type="ECO:0000256" key="1">
    <source>
        <dbReference type="SAM" id="MobiDB-lite"/>
    </source>
</evidence>
<keyword evidence="4" id="KW-1185">Reference proteome</keyword>
<dbReference type="EMBL" id="CM000134">
    <property type="protein sequence ID" value="EEC84323.1"/>
    <property type="molecule type" value="Genomic_DNA"/>
</dbReference>
<protein>
    <submittedName>
        <fullName evidence="3">Uncharacterized protein</fullName>
    </submittedName>
</protein>
<name>B8BE85_ORYSI</name>
<proteinExistence type="predicted"/>
<sequence length="263" mass="28699">MMETAAAAMLEAGVGRFRGPSVAALLAEMWAPLAVALAALATLPSLLRRLQVLILRLRSRGKEVISSHISTYYSSGDDSDSDGTDEDEEEEDDEESSSGEEEKGRRRERRIGYYEGVADDDEDGCFPWGGTVVRTWQDLPRRISGGARLLAPGTSSAAAVRLWDSITASGGGGAWWDADEGGRAPAAEAPPVWLHATNGTILYDARAHEEEGQQGQGVRQHFWSPYQNVKAEQKVQWWVPCCDSRSWYSASSSTFDSNLSRDA</sequence>
<keyword evidence="2" id="KW-1133">Transmembrane helix</keyword>
<dbReference type="AlphaFoldDB" id="B8BE85"/>